<comment type="caution">
    <text evidence="2">The sequence shown here is derived from an EMBL/GenBank/DDBJ whole genome shotgun (WGS) entry which is preliminary data.</text>
</comment>
<evidence type="ECO:0000313" key="2">
    <source>
        <dbReference type="EMBL" id="KAK1759212.1"/>
    </source>
</evidence>
<protein>
    <submittedName>
        <fullName evidence="2">Uncharacterized protein</fullName>
    </submittedName>
</protein>
<reference evidence="2" key="1">
    <citation type="submission" date="2023-06" db="EMBL/GenBank/DDBJ databases">
        <title>Genome-scale phylogeny and comparative genomics of the fungal order Sordariales.</title>
        <authorList>
            <consortium name="Lawrence Berkeley National Laboratory"/>
            <person name="Hensen N."/>
            <person name="Bonometti L."/>
            <person name="Westerberg I."/>
            <person name="Brannstrom I.O."/>
            <person name="Guillou S."/>
            <person name="Cros-Aarteil S."/>
            <person name="Calhoun S."/>
            <person name="Haridas S."/>
            <person name="Kuo A."/>
            <person name="Mondo S."/>
            <person name="Pangilinan J."/>
            <person name="Riley R."/>
            <person name="Labutti K."/>
            <person name="Andreopoulos B."/>
            <person name="Lipzen A."/>
            <person name="Chen C."/>
            <person name="Yanf M."/>
            <person name="Daum C."/>
            <person name="Ng V."/>
            <person name="Clum A."/>
            <person name="Steindorff A."/>
            <person name="Ohm R."/>
            <person name="Martin F."/>
            <person name="Silar P."/>
            <person name="Natvig D."/>
            <person name="Lalanne C."/>
            <person name="Gautier V."/>
            <person name="Ament-Velasquez S.L."/>
            <person name="Kruys A."/>
            <person name="Hutchinson M.I."/>
            <person name="Powell A.J."/>
            <person name="Barry K."/>
            <person name="Miller A.N."/>
            <person name="Grigoriev I.V."/>
            <person name="Debuchy R."/>
            <person name="Gladieux P."/>
            <person name="Thoren M.H."/>
            <person name="Johannesson H."/>
        </authorList>
    </citation>
    <scope>NUCLEOTIDE SEQUENCE</scope>
    <source>
        <strain evidence="2">PSN4</strain>
    </source>
</reference>
<dbReference type="Proteomes" id="UP001239445">
    <property type="component" value="Unassembled WGS sequence"/>
</dbReference>
<feature type="signal peptide" evidence="1">
    <location>
        <begin position="1"/>
        <end position="20"/>
    </location>
</feature>
<feature type="chain" id="PRO_5042554619" evidence="1">
    <location>
        <begin position="21"/>
        <end position="120"/>
    </location>
</feature>
<sequence>MKFSTATALFAMVFSHSAMAAPAEDAAAAGGATLSKRANWSFTPYSGNTCGGAGNAYVGTGSRGCTNINTANAVIAITDTCRITAYVVAGCPGGVGTVYQRGTSQCFAGVPGYKSFKVDC</sequence>
<evidence type="ECO:0000256" key="1">
    <source>
        <dbReference type="SAM" id="SignalP"/>
    </source>
</evidence>
<dbReference type="AlphaFoldDB" id="A0AAJ0BJQ1"/>
<organism evidence="2 3">
    <name type="scientific">Echria macrotheca</name>
    <dbReference type="NCBI Taxonomy" id="438768"/>
    <lineage>
        <taxon>Eukaryota</taxon>
        <taxon>Fungi</taxon>
        <taxon>Dikarya</taxon>
        <taxon>Ascomycota</taxon>
        <taxon>Pezizomycotina</taxon>
        <taxon>Sordariomycetes</taxon>
        <taxon>Sordariomycetidae</taxon>
        <taxon>Sordariales</taxon>
        <taxon>Schizotheciaceae</taxon>
        <taxon>Echria</taxon>
    </lineage>
</organism>
<proteinExistence type="predicted"/>
<dbReference type="EMBL" id="MU839828">
    <property type="protein sequence ID" value="KAK1759212.1"/>
    <property type="molecule type" value="Genomic_DNA"/>
</dbReference>
<keyword evidence="3" id="KW-1185">Reference proteome</keyword>
<gene>
    <name evidence="2" type="ORF">QBC47DRAFT_398027</name>
</gene>
<evidence type="ECO:0000313" key="3">
    <source>
        <dbReference type="Proteomes" id="UP001239445"/>
    </source>
</evidence>
<keyword evidence="1" id="KW-0732">Signal</keyword>
<name>A0AAJ0BJQ1_9PEZI</name>
<accession>A0AAJ0BJQ1</accession>